<dbReference type="PIRSF" id="PIRSF020967">
    <property type="entry name" value="UCP020967"/>
    <property type="match status" value="1"/>
</dbReference>
<dbReference type="STRING" id="1196324.A374_06356"/>
<evidence type="ECO:0000259" key="2">
    <source>
        <dbReference type="Pfam" id="PF15609"/>
    </source>
</evidence>
<evidence type="ECO:0000313" key="3">
    <source>
        <dbReference type="EMBL" id="EIT86199.1"/>
    </source>
</evidence>
<sequence length="447" mass="50123">MDSIEVDVRVTENTYDLALSQLFTMAARKNKKRSFLFVSNVLGKHISVVPAVSLLYGRALAATYVNMQQLAPLSYEPTLKEVLKQGEEQAAIAFYETIRNDRYRLQEQTLFIGFAETATALGHAVFEAFENGMYVHTTREQLLHQPETLTFEEEHSHATAQRCYVQENWLQHDGPVVLVDDEITTGKTALNIIEDLHARYPRKAYTVLSLLDWRTSEHVAACRAVEQALGITITFCSLLRGDIEVKGSPLAQEKPYEYHALQDSPAPTIKHHALGQNVSASALYSAGTEQNDSPYLVYTGRFGLQAEQQAAVDTYCSEVARSLQPFVISPERTLCLGTGEFMYIPMKIAGHLGVTAYHSTTRSPVHREERPHYGVQNGISFTSLEEKSLLNYVYNIPYGAYDDLFLFIERHHSQEALQSILASLSKTGVQRIHLVTHTPAHVGKETT</sequence>
<reference evidence="3 4" key="1">
    <citation type="journal article" date="2012" name="J. Bacteriol.">
        <title>Genome of Bacillus macauensis ZFHKF-1, a Long-Chain-Forming Bacterium.</title>
        <authorList>
            <person name="Cai L."/>
            <person name="Zhang T."/>
        </authorList>
    </citation>
    <scope>NUCLEOTIDE SEQUENCE [LARGE SCALE GENOMIC DNA]</scope>
    <source>
        <strain evidence="3 4">ZFHKF-1</strain>
    </source>
</reference>
<dbReference type="Pfam" id="PF15609">
    <property type="entry name" value="PRTase_2"/>
    <property type="match status" value="1"/>
</dbReference>
<comment type="caution">
    <text evidence="3">The sequence shown here is derived from an EMBL/GenBank/DDBJ whole genome shotgun (WGS) entry which is preliminary data.</text>
</comment>
<dbReference type="InterPro" id="IPR000836">
    <property type="entry name" value="PRTase_dom"/>
</dbReference>
<evidence type="ECO:0008006" key="5">
    <source>
        <dbReference type="Google" id="ProtNLM"/>
    </source>
</evidence>
<dbReference type="SUPFAM" id="SSF53271">
    <property type="entry name" value="PRTase-like"/>
    <property type="match status" value="1"/>
</dbReference>
<protein>
    <recommendedName>
        <fullName evidence="5">Adenine/guanine phosphoribosyltransferase</fullName>
    </recommendedName>
</protein>
<dbReference type="eggNOG" id="COG0503">
    <property type="taxonomic scope" value="Bacteria"/>
</dbReference>
<dbReference type="RefSeq" id="WP_007201368.1">
    <property type="nucleotide sequence ID" value="NZ_AKKV01000022.1"/>
</dbReference>
<feature type="domain" description="TRSP" evidence="1">
    <location>
        <begin position="298"/>
        <end position="424"/>
    </location>
</feature>
<dbReference type="Pfam" id="PF12500">
    <property type="entry name" value="TRSP"/>
    <property type="match status" value="1"/>
</dbReference>
<name>I8AKT9_9BACL</name>
<dbReference type="AlphaFoldDB" id="I8AKT9"/>
<dbReference type="InterPro" id="IPR029057">
    <property type="entry name" value="PRTase-like"/>
</dbReference>
<dbReference type="InterPro" id="IPR022537">
    <property type="entry name" value="TRSP_dom"/>
</dbReference>
<dbReference type="Gene3D" id="3.40.50.2020">
    <property type="match status" value="1"/>
</dbReference>
<dbReference type="InterPro" id="IPR041688">
    <property type="entry name" value="PRTase_2"/>
</dbReference>
<accession>I8AKT9</accession>
<dbReference type="CDD" id="cd06223">
    <property type="entry name" value="PRTases_typeI"/>
    <property type="match status" value="1"/>
</dbReference>
<organism evidence="3 4">
    <name type="scientific">Fictibacillus macauensis ZFHKF-1</name>
    <dbReference type="NCBI Taxonomy" id="1196324"/>
    <lineage>
        <taxon>Bacteria</taxon>
        <taxon>Bacillati</taxon>
        <taxon>Bacillota</taxon>
        <taxon>Bacilli</taxon>
        <taxon>Bacillales</taxon>
        <taxon>Fictibacillaceae</taxon>
        <taxon>Fictibacillus</taxon>
    </lineage>
</organism>
<dbReference type="Proteomes" id="UP000004080">
    <property type="component" value="Unassembled WGS sequence"/>
</dbReference>
<dbReference type="PATRIC" id="fig|1196324.3.peg.1297"/>
<gene>
    <name evidence="3" type="ORF">A374_06356</name>
</gene>
<proteinExistence type="predicted"/>
<dbReference type="InterPro" id="IPR011214">
    <property type="entry name" value="UCP020967"/>
</dbReference>
<dbReference type="EMBL" id="AKKV01000022">
    <property type="protein sequence ID" value="EIT86199.1"/>
    <property type="molecule type" value="Genomic_DNA"/>
</dbReference>
<keyword evidence="4" id="KW-1185">Reference proteome</keyword>
<evidence type="ECO:0000259" key="1">
    <source>
        <dbReference type="Pfam" id="PF12500"/>
    </source>
</evidence>
<evidence type="ECO:0000313" key="4">
    <source>
        <dbReference type="Proteomes" id="UP000004080"/>
    </source>
</evidence>
<feature type="domain" description="Orotate phosphoribosyltransferase-like" evidence="2">
    <location>
        <begin position="22"/>
        <end position="241"/>
    </location>
</feature>